<dbReference type="AlphaFoldDB" id="A0A9Q1CFC8"/>
<feature type="region of interest" description="Disordered" evidence="1">
    <location>
        <begin position="195"/>
        <end position="217"/>
    </location>
</feature>
<evidence type="ECO:0000313" key="2">
    <source>
        <dbReference type="EMBL" id="KAJ8044321.1"/>
    </source>
</evidence>
<organism evidence="2 3">
    <name type="scientific">Holothuria leucospilota</name>
    <name type="common">Black long sea cucumber</name>
    <name type="synonym">Mertensiothuria leucospilota</name>
    <dbReference type="NCBI Taxonomy" id="206669"/>
    <lineage>
        <taxon>Eukaryota</taxon>
        <taxon>Metazoa</taxon>
        <taxon>Echinodermata</taxon>
        <taxon>Eleutherozoa</taxon>
        <taxon>Echinozoa</taxon>
        <taxon>Holothuroidea</taxon>
        <taxon>Aspidochirotacea</taxon>
        <taxon>Aspidochirotida</taxon>
        <taxon>Holothuriidae</taxon>
        <taxon>Holothuria</taxon>
    </lineage>
</organism>
<dbReference type="OrthoDB" id="10530113at2759"/>
<name>A0A9Q1CFC8_HOLLE</name>
<evidence type="ECO:0000313" key="3">
    <source>
        <dbReference type="Proteomes" id="UP001152320"/>
    </source>
</evidence>
<dbReference type="EMBL" id="JAIZAY010000003">
    <property type="protein sequence ID" value="KAJ8044321.1"/>
    <property type="molecule type" value="Genomic_DNA"/>
</dbReference>
<feature type="compositionally biased region" description="Polar residues" evidence="1">
    <location>
        <begin position="294"/>
        <end position="312"/>
    </location>
</feature>
<evidence type="ECO:0000256" key="1">
    <source>
        <dbReference type="SAM" id="MobiDB-lite"/>
    </source>
</evidence>
<gene>
    <name evidence="2" type="ORF">HOLleu_07046</name>
</gene>
<reference evidence="2" key="1">
    <citation type="submission" date="2021-10" db="EMBL/GenBank/DDBJ databases">
        <title>Tropical sea cucumber genome reveals ecological adaptation and Cuvierian tubules defense mechanism.</title>
        <authorList>
            <person name="Chen T."/>
        </authorList>
    </citation>
    <scope>NUCLEOTIDE SEQUENCE</scope>
    <source>
        <strain evidence="2">Nanhai2018</strain>
        <tissue evidence="2">Muscle</tissue>
    </source>
</reference>
<sequence length="318" mass="34943">MSVQSQDALKSLGQGFKESKRKQLLSFLEDQKQLTIRLRKCSFDTTKPGSSDVGRTHRLRPLSARPKTAETSEPYSESSYNNESRRRPVSKLVRRPSTACGLHPSEENDYSDEESEFDALSITSIQSGTPSIGDLGNIDELDEDEEDISVANMKLQRQRPSAIDLTMKDATYSSDNSSNFSAKFRNVSSVYISDKRVPSGKPGSKSRRKSASSLKHSQFSVGATSSIVEPGSITSVTTIECSASLYKKIRHHSAPATRNDEIIARMGQASKRPVGLFRLPPLASERALPGANCSEHSSPSPESNFIRTQSLLETEPIL</sequence>
<feature type="region of interest" description="Disordered" evidence="1">
    <location>
        <begin position="289"/>
        <end position="318"/>
    </location>
</feature>
<keyword evidence="3" id="KW-1185">Reference proteome</keyword>
<proteinExistence type="predicted"/>
<feature type="compositionally biased region" description="Low complexity" evidence="1">
    <location>
        <begin position="72"/>
        <end position="82"/>
    </location>
</feature>
<comment type="caution">
    <text evidence="2">The sequence shown here is derived from an EMBL/GenBank/DDBJ whole genome shotgun (WGS) entry which is preliminary data.</text>
</comment>
<feature type="region of interest" description="Disordered" evidence="1">
    <location>
        <begin position="41"/>
        <end position="114"/>
    </location>
</feature>
<dbReference type="Proteomes" id="UP001152320">
    <property type="component" value="Chromosome 3"/>
</dbReference>
<protein>
    <submittedName>
        <fullName evidence="2">Uncharacterized protein</fullName>
    </submittedName>
</protein>
<accession>A0A9Q1CFC8</accession>